<feature type="domain" description="Peptidase S1" evidence="2">
    <location>
        <begin position="61"/>
        <end position="191"/>
    </location>
</feature>
<keyword evidence="4" id="KW-1185">Reference proteome</keyword>
<organism evidence="3 4">
    <name type="scientific">Gordonia phthalatica</name>
    <dbReference type="NCBI Taxonomy" id="1136941"/>
    <lineage>
        <taxon>Bacteria</taxon>
        <taxon>Bacillati</taxon>
        <taxon>Actinomycetota</taxon>
        <taxon>Actinomycetes</taxon>
        <taxon>Mycobacteriales</taxon>
        <taxon>Gordoniaceae</taxon>
        <taxon>Gordonia</taxon>
    </lineage>
</organism>
<dbReference type="AlphaFoldDB" id="A0A0N9MQS5"/>
<reference evidence="3 4" key="2">
    <citation type="journal article" date="2017" name="Int. J. Syst. Evol. Microbiol.">
        <title>Gordonia phthalatica sp. nov., a di-n-butyl phthalate-degrading bacterium isolated from activated sludge.</title>
        <authorList>
            <person name="Jin D."/>
            <person name="Kong X."/>
            <person name="Jia M."/>
            <person name="Yu X."/>
            <person name="Wang X."/>
            <person name="Zhuang X."/>
            <person name="Deng Y."/>
            <person name="Bai Z."/>
        </authorList>
    </citation>
    <scope>NUCLEOTIDE SEQUENCE [LARGE SCALE GENOMIC DNA]</scope>
    <source>
        <strain evidence="3 4">QH-11</strain>
    </source>
</reference>
<dbReference type="Proteomes" id="UP000063789">
    <property type="component" value="Chromosome"/>
</dbReference>
<protein>
    <submittedName>
        <fullName evidence="3">Peptidase S1</fullName>
    </submittedName>
</protein>
<keyword evidence="1" id="KW-0732">Signal</keyword>
<evidence type="ECO:0000313" key="4">
    <source>
        <dbReference type="Proteomes" id="UP000063789"/>
    </source>
</evidence>
<dbReference type="PROSITE" id="PS00135">
    <property type="entry name" value="TRYPSIN_SER"/>
    <property type="match status" value="1"/>
</dbReference>
<dbReference type="STRING" id="1136941.ACH46_13215"/>
<dbReference type="InterPro" id="IPR033116">
    <property type="entry name" value="TRYPSIN_SER"/>
</dbReference>
<gene>
    <name evidence="3" type="ORF">ACH46_13215</name>
</gene>
<dbReference type="PROSITE" id="PS00134">
    <property type="entry name" value="TRYPSIN_HIS"/>
    <property type="match status" value="1"/>
</dbReference>
<dbReference type="InterPro" id="IPR001254">
    <property type="entry name" value="Trypsin_dom"/>
</dbReference>
<dbReference type="InterPro" id="IPR009003">
    <property type="entry name" value="Peptidase_S1_PA"/>
</dbReference>
<dbReference type="GO" id="GO:0004252">
    <property type="term" value="F:serine-type endopeptidase activity"/>
    <property type="evidence" value="ECO:0007669"/>
    <property type="project" value="InterPro"/>
</dbReference>
<name>A0A0N9MQS5_9ACTN</name>
<sequence length="231" mass="23319">MKAFRRALLAIGAAAIALSPAAVATAAPAATVGGGSGIVVNSKSLCTVTTVGHDRGGRLVALTAGHCGNLGDSIRLERNRSAGVVGRIVTKSKTWDVAVVQLDSSRVRGVRSVGKARINGVGTYPAPLNDVCKSGRTTGFSCGPTLLLDGPVAINYVCAAPGDSGGPIIKNGRVVGMLNAIMRVAGPGTPAIECISPAFPVYSPMVATKMTDILKVLKSAPNAVGSGFRTL</sequence>
<dbReference type="CDD" id="cd21112">
    <property type="entry name" value="alphaLP-like"/>
    <property type="match status" value="1"/>
</dbReference>
<dbReference type="InterPro" id="IPR043504">
    <property type="entry name" value="Peptidase_S1_PA_chymotrypsin"/>
</dbReference>
<accession>A0A0N9MQS5</accession>
<dbReference type="RefSeq" id="WP_062393334.1">
    <property type="nucleotide sequence ID" value="NZ_CP011853.1"/>
</dbReference>
<dbReference type="KEGG" id="goq:ACH46_13215"/>
<proteinExistence type="predicted"/>
<evidence type="ECO:0000259" key="2">
    <source>
        <dbReference type="Pfam" id="PF00089"/>
    </source>
</evidence>
<dbReference type="EMBL" id="CP011853">
    <property type="protein sequence ID" value="ALG85260.1"/>
    <property type="molecule type" value="Genomic_DNA"/>
</dbReference>
<evidence type="ECO:0000313" key="3">
    <source>
        <dbReference type="EMBL" id="ALG85260.1"/>
    </source>
</evidence>
<dbReference type="PROSITE" id="PS51318">
    <property type="entry name" value="TAT"/>
    <property type="match status" value="1"/>
</dbReference>
<evidence type="ECO:0000256" key="1">
    <source>
        <dbReference type="SAM" id="SignalP"/>
    </source>
</evidence>
<dbReference type="PATRIC" id="fig|1136941.3.peg.2689"/>
<dbReference type="SUPFAM" id="SSF50494">
    <property type="entry name" value="Trypsin-like serine proteases"/>
    <property type="match status" value="1"/>
</dbReference>
<dbReference type="InterPro" id="IPR018114">
    <property type="entry name" value="TRYPSIN_HIS"/>
</dbReference>
<feature type="signal peptide" evidence="1">
    <location>
        <begin position="1"/>
        <end position="24"/>
    </location>
</feature>
<dbReference type="Pfam" id="PF00089">
    <property type="entry name" value="Trypsin"/>
    <property type="match status" value="1"/>
</dbReference>
<reference evidence="4" key="1">
    <citation type="submission" date="2015-06" db="EMBL/GenBank/DDBJ databases">
        <title>Complete genome sequence and metabolic analysis of phthalate degradation pathway in Gordonia sp. QH-11.</title>
        <authorList>
            <person name="Jin D."/>
            <person name="Kong X."/>
            <person name="Bai Z."/>
        </authorList>
    </citation>
    <scope>NUCLEOTIDE SEQUENCE [LARGE SCALE GENOMIC DNA]</scope>
    <source>
        <strain evidence="4">QH-11</strain>
    </source>
</reference>
<dbReference type="GO" id="GO:0006508">
    <property type="term" value="P:proteolysis"/>
    <property type="evidence" value="ECO:0007669"/>
    <property type="project" value="InterPro"/>
</dbReference>
<dbReference type="Gene3D" id="2.40.10.10">
    <property type="entry name" value="Trypsin-like serine proteases"/>
    <property type="match status" value="2"/>
</dbReference>
<feature type="chain" id="PRO_5039625487" evidence="1">
    <location>
        <begin position="25"/>
        <end position="231"/>
    </location>
</feature>
<dbReference type="InterPro" id="IPR006311">
    <property type="entry name" value="TAT_signal"/>
</dbReference>